<feature type="compositionally biased region" description="Polar residues" evidence="1">
    <location>
        <begin position="255"/>
        <end position="271"/>
    </location>
</feature>
<feature type="compositionally biased region" description="Acidic residues" evidence="1">
    <location>
        <begin position="134"/>
        <end position="151"/>
    </location>
</feature>
<feature type="region of interest" description="Disordered" evidence="1">
    <location>
        <begin position="571"/>
        <end position="639"/>
    </location>
</feature>
<accession>A0A9N8ETA8</accession>
<evidence type="ECO:0000313" key="2">
    <source>
        <dbReference type="EMBL" id="CAB9526787.1"/>
    </source>
</evidence>
<feature type="region of interest" description="Disordered" evidence="1">
    <location>
        <begin position="688"/>
        <end position="717"/>
    </location>
</feature>
<feature type="region of interest" description="Disordered" evidence="1">
    <location>
        <begin position="62"/>
        <end position="151"/>
    </location>
</feature>
<feature type="compositionally biased region" description="Polar residues" evidence="1">
    <location>
        <begin position="321"/>
        <end position="331"/>
    </location>
</feature>
<feature type="compositionally biased region" description="Low complexity" evidence="1">
    <location>
        <begin position="578"/>
        <end position="614"/>
    </location>
</feature>
<feature type="region of interest" description="Disordered" evidence="1">
    <location>
        <begin position="1"/>
        <end position="27"/>
    </location>
</feature>
<name>A0A9N8ETA8_9STRA</name>
<feature type="compositionally biased region" description="Low complexity" evidence="1">
    <location>
        <begin position="378"/>
        <end position="396"/>
    </location>
</feature>
<feature type="region of interest" description="Disordered" evidence="1">
    <location>
        <begin position="514"/>
        <end position="540"/>
    </location>
</feature>
<proteinExistence type="predicted"/>
<feature type="compositionally biased region" description="Polar residues" evidence="1">
    <location>
        <begin position="693"/>
        <end position="717"/>
    </location>
</feature>
<feature type="compositionally biased region" description="Acidic residues" evidence="1">
    <location>
        <begin position="14"/>
        <end position="23"/>
    </location>
</feature>
<feature type="compositionally biased region" description="Low complexity" evidence="1">
    <location>
        <begin position="514"/>
        <end position="529"/>
    </location>
</feature>
<evidence type="ECO:0000313" key="3">
    <source>
        <dbReference type="Proteomes" id="UP001153069"/>
    </source>
</evidence>
<dbReference type="OrthoDB" id="48003at2759"/>
<dbReference type="EMBL" id="CAICTM010001888">
    <property type="protein sequence ID" value="CAB9526787.1"/>
    <property type="molecule type" value="Genomic_DNA"/>
</dbReference>
<feature type="compositionally biased region" description="Low complexity" evidence="1">
    <location>
        <begin position="423"/>
        <end position="444"/>
    </location>
</feature>
<dbReference type="PANTHER" id="PTHR16148:SF14">
    <property type="entry name" value="MYND-TYPE DOMAIN-CONTAINING PROTEIN"/>
    <property type="match status" value="1"/>
</dbReference>
<reference evidence="2" key="1">
    <citation type="submission" date="2020-06" db="EMBL/GenBank/DDBJ databases">
        <authorList>
            <consortium name="Plant Systems Biology data submission"/>
        </authorList>
    </citation>
    <scope>NUCLEOTIDE SEQUENCE</scope>
    <source>
        <strain evidence="2">D6</strain>
    </source>
</reference>
<feature type="region of interest" description="Disordered" evidence="1">
    <location>
        <begin position="377"/>
        <end position="466"/>
    </location>
</feature>
<feature type="compositionally biased region" description="Acidic residues" evidence="1">
    <location>
        <begin position="295"/>
        <end position="306"/>
    </location>
</feature>
<feature type="compositionally biased region" description="Low complexity" evidence="1">
    <location>
        <begin position="767"/>
        <end position="783"/>
    </location>
</feature>
<feature type="compositionally biased region" description="Polar residues" evidence="1">
    <location>
        <begin position="799"/>
        <end position="812"/>
    </location>
</feature>
<protein>
    <submittedName>
        <fullName evidence="2">Uncharacterized protein</fullName>
    </submittedName>
</protein>
<feature type="region of interest" description="Disordered" evidence="1">
    <location>
        <begin position="760"/>
        <end position="820"/>
    </location>
</feature>
<feature type="region of interest" description="Disordered" evidence="1">
    <location>
        <begin position="1079"/>
        <end position="1098"/>
    </location>
</feature>
<feature type="compositionally biased region" description="Low complexity" evidence="1">
    <location>
        <begin position="272"/>
        <end position="292"/>
    </location>
</feature>
<organism evidence="2 3">
    <name type="scientific">Seminavis robusta</name>
    <dbReference type="NCBI Taxonomy" id="568900"/>
    <lineage>
        <taxon>Eukaryota</taxon>
        <taxon>Sar</taxon>
        <taxon>Stramenopiles</taxon>
        <taxon>Ochrophyta</taxon>
        <taxon>Bacillariophyta</taxon>
        <taxon>Bacillariophyceae</taxon>
        <taxon>Bacillariophycidae</taxon>
        <taxon>Naviculales</taxon>
        <taxon>Naviculaceae</taxon>
        <taxon>Seminavis</taxon>
    </lineage>
</organism>
<feature type="compositionally biased region" description="Polar residues" evidence="1">
    <location>
        <begin position="530"/>
        <end position="539"/>
    </location>
</feature>
<dbReference type="PANTHER" id="PTHR16148">
    <property type="entry name" value="NF-KAPPA-B-REPRESSING FACTOR-RELATED"/>
    <property type="match status" value="1"/>
</dbReference>
<sequence length="1337" mass="146928">MSSTSMPTSNGDDNNMDDDDDDGSNNVIICSSEFLTDDVGDEQVRALAAALAPQIRELENLMDDPLFRSSHDDDDNKDNDHDPVNTKESTTPQPQKPRDSKVVISDDDEDDEAQTPKKPNAAQPADDTTTMIRDDDDDSEAMMEGLDDDDMDQELEQLAFAEDILRRELDLAKEFASFFGSSPTPSLFSSSPDPSGALAGGFRNMTLDFTTSTTATSAGIAPTSLFHTAVSAPDLTTVKSKPVVVTQKTEESQLPMDTTATSNSNNNPQATVSPPSSLQQPSAAAAPVVIQQMEADLDGDEDDPDMLVEQQDASTKELKENNTSSKFDPKLTQQETLHFDAEAMEHIISNHHHQSIGSITLDTVGTALQSAKDAVAETNNNNNSTNQQQQTTTTTTVPQEPPKEPATTVDHPKSNPAVPPTQSSSSSSNNKNNTNKHSNNNNNKYATPRRRRHHDLQEQTPATPQTSIVLWKAPQYNYTSNDHFKSLLICKEPQGAWYSVDLTAHLLVQQQQQHSGSVSDTGSTTTSLTEHNNNNNIPSTVGIGIKEYCLSITQWKRLFVGLRVEGDEEKQQIRRQQKLQQQTTTTGQQPPSTPQHTLLDTSSSIQQPTSPPSSNKHRANDPSSPAPHHDDVPHRKAPVRTISIRIRPDVLCGAVMDAVTQTLVNCPHASIIKRQGGHLQATVRGQVIPPPTQANNNMQGSPNVSMDSTATPRRSSSSVTSIREYTFFVDAQLCTHKSPACERVLLLRIFHWGKEDQDATEEGDLWSPSSSNNNNNVVDSNNPFAQPSDEQQFLIDGEQFNSNFPQSPNSTMQQHQQAHQANRHLREACALIQRIESPELARKMRPLVHKTTPTQAAAAELRDLISEHLLHNYRACPSVLRPDTTITLPALSPHDWPIIQAAWGWIQSVWDELETRELTYLSFLPMLSWMTMMPPAVAEADGITQDEFTTPPDHDSPTPVLSLAPPVPRFGAFPALPTLDVQYCSQLRRLSRESMIGQLLKAASVLEDYARQAEYQCANLIDLLRPTFAYYGVDTPSLPKPAPLSAYPLEYTPPQSLCPPWGMKVMEAMNQVTAMSHQQNAMQEEPQDPESMQSHQQQQALESLAMAETAVQMVYDAFQEQDDEEHSARLARKNLQVMDRLAKMQEHNRASIHALSISIPTSGAAKAAADEFFAKAGNGIIGLLHAKNGTRGAPLAEREGLRTSVHAPPFREVPLMKWTMGVGGSSGTCTITANQILFTPAKLIPLLSHSQSTWFHMADVEFGIVTTPPTLLNPLSTMIQVLDASTGTPVYSFKPSSAGPRLKSFLDIVQKESAEAMAANVRVNQELQEQAELDLTM</sequence>
<evidence type="ECO:0000256" key="1">
    <source>
        <dbReference type="SAM" id="MobiDB-lite"/>
    </source>
</evidence>
<dbReference type="Proteomes" id="UP001153069">
    <property type="component" value="Unassembled WGS sequence"/>
</dbReference>
<feature type="region of interest" description="Disordered" evidence="1">
    <location>
        <begin position="239"/>
        <end position="331"/>
    </location>
</feature>
<keyword evidence="3" id="KW-1185">Reference proteome</keyword>
<gene>
    <name evidence="2" type="ORF">SEMRO_1890_G303670.1</name>
</gene>
<comment type="caution">
    <text evidence="2">The sequence shown here is derived from an EMBL/GenBank/DDBJ whole genome shotgun (WGS) entry which is preliminary data.</text>
</comment>